<dbReference type="Proteomes" id="UP001165082">
    <property type="component" value="Unassembled WGS sequence"/>
</dbReference>
<evidence type="ECO:0000259" key="3">
    <source>
        <dbReference type="PROSITE" id="PS51186"/>
    </source>
</evidence>
<dbReference type="GO" id="GO:0016747">
    <property type="term" value="F:acyltransferase activity, transferring groups other than amino-acyl groups"/>
    <property type="evidence" value="ECO:0007669"/>
    <property type="project" value="InterPro"/>
</dbReference>
<dbReference type="Gene3D" id="3.40.50.150">
    <property type="entry name" value="Vaccinia Virus protein VP39"/>
    <property type="match status" value="1"/>
</dbReference>
<dbReference type="InterPro" id="IPR029063">
    <property type="entry name" value="SAM-dependent_MTases_sf"/>
</dbReference>
<dbReference type="GO" id="GO:0008175">
    <property type="term" value="F:tRNA methyltransferase activity"/>
    <property type="evidence" value="ECO:0007669"/>
    <property type="project" value="TreeGrafter"/>
</dbReference>
<dbReference type="InterPro" id="IPR007213">
    <property type="entry name" value="Ppm1/Ppm2/Tcmp"/>
</dbReference>
<dbReference type="GO" id="GO:0030488">
    <property type="term" value="P:tRNA methylation"/>
    <property type="evidence" value="ECO:0007669"/>
    <property type="project" value="TreeGrafter"/>
</dbReference>
<evidence type="ECO:0000259" key="4">
    <source>
        <dbReference type="PROSITE" id="PS51222"/>
    </source>
</evidence>
<dbReference type="PANTHER" id="PTHR46529">
    <property type="entry name" value="TRNA WYBUTOSINE-SYNTHESIZING PROTEIN 4"/>
    <property type="match status" value="1"/>
</dbReference>
<dbReference type="InterPro" id="IPR016181">
    <property type="entry name" value="Acyl_CoA_acyltransferase"/>
</dbReference>
<gene>
    <name evidence="5" type="ORF">TrRE_jg7081</name>
</gene>
<dbReference type="GO" id="GO:0031591">
    <property type="term" value="P:wybutosine biosynthetic process"/>
    <property type="evidence" value="ECO:0007669"/>
    <property type="project" value="TreeGrafter"/>
</dbReference>
<dbReference type="PROSITE" id="PS51186">
    <property type="entry name" value="GNAT"/>
    <property type="match status" value="1"/>
</dbReference>
<comment type="caution">
    <text evidence="5">The sequence shown here is derived from an EMBL/GenBank/DDBJ whole genome shotgun (WGS) entry which is preliminary data.</text>
</comment>
<feature type="domain" description="N-acetyltransferase" evidence="3">
    <location>
        <begin position="299"/>
        <end position="474"/>
    </location>
</feature>
<dbReference type="InterPro" id="IPR000182">
    <property type="entry name" value="GNAT_dom"/>
</dbReference>
<dbReference type="SUPFAM" id="SSF55729">
    <property type="entry name" value="Acyl-CoA N-acyltransferases (Nat)"/>
    <property type="match status" value="1"/>
</dbReference>
<dbReference type="EMBL" id="BRXZ01003916">
    <property type="protein sequence ID" value="GMH64604.1"/>
    <property type="molecule type" value="Genomic_DNA"/>
</dbReference>
<dbReference type="Pfam" id="PF13508">
    <property type="entry name" value="Acetyltransf_7"/>
    <property type="match status" value="1"/>
</dbReference>
<dbReference type="CDD" id="cd04301">
    <property type="entry name" value="NAT_SF"/>
    <property type="match status" value="1"/>
</dbReference>
<evidence type="ECO:0000256" key="1">
    <source>
        <dbReference type="ARBA" id="ARBA00022603"/>
    </source>
</evidence>
<keyword evidence="1" id="KW-0489">Methyltransferase</keyword>
<reference evidence="5" key="1">
    <citation type="submission" date="2022-07" db="EMBL/GenBank/DDBJ databases">
        <title>Genome analysis of Parmales, a sister group of diatoms, reveals the evolutionary specialization of diatoms from phago-mixotrophs to photoautotrophs.</title>
        <authorList>
            <person name="Ban H."/>
            <person name="Sato S."/>
            <person name="Yoshikawa S."/>
            <person name="Kazumasa Y."/>
            <person name="Nakamura Y."/>
            <person name="Ichinomiya M."/>
            <person name="Saitoh K."/>
            <person name="Sato N."/>
            <person name="Blanc-Mathieu R."/>
            <person name="Endo H."/>
            <person name="Kuwata A."/>
            <person name="Ogata H."/>
        </authorList>
    </citation>
    <scope>NUCLEOTIDE SEQUENCE</scope>
</reference>
<accession>A0A9W7A2C4</accession>
<protein>
    <recommendedName>
        <fullName evidence="7">[Phosphatase 2A protein]-leucine-carboxy methyltransferase 1</fullName>
    </recommendedName>
</protein>
<dbReference type="PANTHER" id="PTHR46529:SF1">
    <property type="entry name" value="TRNA WYBUTOSINE-SYNTHESIZING PROTEIN 4"/>
    <property type="match status" value="1"/>
</dbReference>
<feature type="domain" description="DCD" evidence="4">
    <location>
        <begin position="536"/>
        <end position="656"/>
    </location>
</feature>
<organism evidence="5 6">
    <name type="scientific">Triparma retinervis</name>
    <dbReference type="NCBI Taxonomy" id="2557542"/>
    <lineage>
        <taxon>Eukaryota</taxon>
        <taxon>Sar</taxon>
        <taxon>Stramenopiles</taxon>
        <taxon>Ochrophyta</taxon>
        <taxon>Bolidophyceae</taxon>
        <taxon>Parmales</taxon>
        <taxon>Triparmaceae</taxon>
        <taxon>Triparma</taxon>
    </lineage>
</organism>
<dbReference type="SUPFAM" id="SSF53335">
    <property type="entry name" value="S-adenosyl-L-methionine-dependent methyltransferases"/>
    <property type="match status" value="1"/>
</dbReference>
<dbReference type="Gene3D" id="3.40.630.30">
    <property type="match status" value="1"/>
</dbReference>
<evidence type="ECO:0000313" key="6">
    <source>
        <dbReference type="Proteomes" id="UP001165082"/>
    </source>
</evidence>
<dbReference type="OrthoDB" id="203237at2759"/>
<dbReference type="InterPro" id="IPR013989">
    <property type="entry name" value="Dev_and_cell_death_domain"/>
</dbReference>
<dbReference type="AlphaFoldDB" id="A0A9W7A2C4"/>
<dbReference type="PROSITE" id="PS51222">
    <property type="entry name" value="DCD"/>
    <property type="match status" value="1"/>
</dbReference>
<evidence type="ECO:0000313" key="5">
    <source>
        <dbReference type="EMBL" id="GMH64604.1"/>
    </source>
</evidence>
<dbReference type="Pfam" id="PF04072">
    <property type="entry name" value="LCM"/>
    <property type="match status" value="1"/>
</dbReference>
<keyword evidence="2" id="KW-0808">Transferase</keyword>
<evidence type="ECO:0008006" key="7">
    <source>
        <dbReference type="Google" id="ProtNLM"/>
    </source>
</evidence>
<keyword evidence="6" id="KW-1185">Reference proteome</keyword>
<sequence>MGVIAQTAIEALTCKAETLLHNNNDGPLAKYVSMLQIVRNHLQAEMASSGQRTRSGVIRLGYTMRVMTIQNSILSFAAQYPAFNVLILGCGLDPLGRFIQTKFPKACRCAYEMDCEEVVALKRSLYEKSGWGVGCILPGCDFNDPDAMGRSLSEVADDGLPFLVVSEVVLSYVDNKEGCLRKVVEAFGRERTSLLAYETLLPNPTSKGLYQNAYEERFQEKLGRGLVAGGGSGGPDGGALKTWRDRGEIMELMGRVFGEGVVTNVTSVSSQRLKVALPDMFDEHAELKLYLSCYALVQVRVKEGPWLVDWKDYLSSLSSEARKGLPDFLAGLYEKCYASHAKKWGAVRRLVQNAGKKDFANVGGNFGAFTCLVDGGEVKGFCGIKSGGDGGYQEVSRFVVEDSYRGQGWGKKLLSRTISNTLREHNGSEATFRATTIVACVEAIKLYGKLGWDEEGRADGEVERITFVKSIKRGGLVGQAGGGKGRGRTEDAKFGTVATSKATAASTGSKKTALRASAKPFSFSPPSSPPQLTSPPGVPGFVYVCTNFTMGECMCKKLFGGNEAYPNLQVGHILFLYQMDAKVLRGPFVATTVVGRYDKKAWGGKFRNQVRWEELKGFKVTARDATDPKISSFKQGKKWAQLDAAQTTRLLGIFSAAEGGE</sequence>
<dbReference type="SMART" id="SM00767">
    <property type="entry name" value="DCD"/>
    <property type="match status" value="1"/>
</dbReference>
<evidence type="ECO:0000256" key="2">
    <source>
        <dbReference type="ARBA" id="ARBA00022679"/>
    </source>
</evidence>
<name>A0A9W7A2C4_9STRA</name>
<proteinExistence type="predicted"/>
<dbReference type="Pfam" id="PF10539">
    <property type="entry name" value="Dev_Cell_Death"/>
    <property type="match status" value="1"/>
</dbReference>